<evidence type="ECO:0000256" key="3">
    <source>
        <dbReference type="ARBA" id="ARBA00008693"/>
    </source>
</evidence>
<dbReference type="InParanoid" id="A0A3P8WY19"/>
<evidence type="ECO:0000256" key="1">
    <source>
        <dbReference type="ARBA" id="ARBA00003962"/>
    </source>
</evidence>
<comment type="subcellular location">
    <subcellularLocation>
        <location evidence="2 10">Secreted</location>
    </subcellularLocation>
</comment>
<evidence type="ECO:0000313" key="13">
    <source>
        <dbReference type="Ensembl" id="ENSCSEP00000031472.1"/>
    </source>
</evidence>
<evidence type="ECO:0000256" key="12">
    <source>
        <dbReference type="SAM" id="SignalP"/>
    </source>
</evidence>
<comment type="subunit">
    <text evidence="4 10">Homodimer; disulfide-linked.</text>
</comment>
<sequence length="258" mass="28055">MLQKAAVAVLVLSVLQSAAVDSENTESYDVPPEKPVGQKGRLSLQKPGEIQNCLVGAGDVGCGVFECFENNSCEIRGLQEICMTFLHNAGKFDSQCVSIKEMVFQLQRECYVKHNLCSAAKDNVAVMVEMIHFQDLFPKGPYVELVNILLSCGEEVKEALTRSVRLQCEQNWGALCDSLSLCSSVATPSGGAANDHQRRALPSNPEPEPPRPPRHGDKGSKTGFGAHPRNRSLGPRRQSPEPGVVADQEDPGVTDIRR</sequence>
<dbReference type="GO" id="GO:0005179">
    <property type="term" value="F:hormone activity"/>
    <property type="evidence" value="ECO:0007669"/>
    <property type="project" value="UniProtKB-KW"/>
</dbReference>
<dbReference type="Ensembl" id="ENSCSET00000031881.1">
    <property type="protein sequence ID" value="ENSCSEP00000031472.1"/>
    <property type="gene ID" value="ENSCSEG00000020153.1"/>
</dbReference>
<dbReference type="OMA" id="CVTIKEM"/>
<evidence type="ECO:0000256" key="8">
    <source>
        <dbReference type="ARBA" id="ARBA00023157"/>
    </source>
</evidence>
<evidence type="ECO:0000256" key="9">
    <source>
        <dbReference type="ARBA" id="ARBA00037055"/>
    </source>
</evidence>
<dbReference type="Proteomes" id="UP000265120">
    <property type="component" value="Chromosome 15"/>
</dbReference>
<keyword evidence="8 10" id="KW-1015">Disulfide bond</keyword>
<proteinExistence type="inferred from homology"/>
<evidence type="ECO:0000256" key="2">
    <source>
        <dbReference type="ARBA" id="ARBA00004613"/>
    </source>
</evidence>
<evidence type="ECO:0000256" key="6">
    <source>
        <dbReference type="ARBA" id="ARBA00022525"/>
    </source>
</evidence>
<evidence type="ECO:0000256" key="7">
    <source>
        <dbReference type="ARBA" id="ARBA00022702"/>
    </source>
</evidence>
<evidence type="ECO:0000256" key="10">
    <source>
        <dbReference type="RuleBase" id="RU369112"/>
    </source>
</evidence>
<keyword evidence="14" id="KW-1185">Reference proteome</keyword>
<accession>A0A3P8WY19</accession>
<keyword evidence="12" id="KW-0732">Signal</keyword>
<protein>
    <recommendedName>
        <fullName evidence="5 10">Stanniocalcin</fullName>
        <shortName evidence="10">STC</shortName>
    </recommendedName>
    <alternativeName>
        <fullName evidence="10">Corpuscles of Stannius protein</fullName>
    </alternativeName>
</protein>
<reference evidence="13" key="2">
    <citation type="submission" date="2025-08" db="UniProtKB">
        <authorList>
            <consortium name="Ensembl"/>
        </authorList>
    </citation>
    <scope>IDENTIFICATION</scope>
</reference>
<comment type="similarity">
    <text evidence="3 10">Belongs to the stanniocalcin family.</text>
</comment>
<dbReference type="GO" id="GO:0005615">
    <property type="term" value="C:extracellular space"/>
    <property type="evidence" value="ECO:0007669"/>
    <property type="project" value="UniProtKB-UniRule"/>
</dbReference>
<dbReference type="GeneTree" id="ENSGT00390000005989"/>
<evidence type="ECO:0000256" key="4">
    <source>
        <dbReference type="ARBA" id="ARBA00011748"/>
    </source>
</evidence>
<feature type="signal peptide" evidence="12">
    <location>
        <begin position="1"/>
        <end position="22"/>
    </location>
</feature>
<evidence type="ECO:0000256" key="11">
    <source>
        <dbReference type="SAM" id="MobiDB-lite"/>
    </source>
</evidence>
<dbReference type="InterPro" id="IPR004978">
    <property type="entry name" value="Stanniocalcin"/>
</dbReference>
<evidence type="ECO:0000313" key="14">
    <source>
        <dbReference type="Proteomes" id="UP000265120"/>
    </source>
</evidence>
<dbReference type="AlphaFoldDB" id="A0A3P8WY19"/>
<keyword evidence="7" id="KW-0372">Hormone</keyword>
<feature type="compositionally biased region" description="Basic and acidic residues" evidence="11">
    <location>
        <begin position="208"/>
        <end position="220"/>
    </location>
</feature>
<feature type="region of interest" description="Disordered" evidence="11">
    <location>
        <begin position="187"/>
        <end position="258"/>
    </location>
</feature>
<dbReference type="PANTHER" id="PTHR11245">
    <property type="entry name" value="STANNIOCALCIN"/>
    <property type="match status" value="1"/>
</dbReference>
<comment type="function">
    <text evidence="1 10">Its primary function is the prevention of hypercalcemia. Upon release into the circulation, it lowers calcium transport by the gills, thereby reducing its rate of influx from the environment into the extracellular compartment. STC also stimulates phosphate reabsorption by renal proximal tubules. The consequence of this action is increased levels of plasma phosphate, which combines with excess calcium and promotes its disposal into bone and scales.</text>
</comment>
<evidence type="ECO:0000256" key="5">
    <source>
        <dbReference type="ARBA" id="ARBA00017831"/>
    </source>
</evidence>
<dbReference type="PANTHER" id="PTHR11245:SF2">
    <property type="entry name" value="STANNIOCALCIN-2"/>
    <property type="match status" value="1"/>
</dbReference>
<dbReference type="STRING" id="244447.ENSCSEP00000031472"/>
<name>A0A3P8WY19_CYNSE</name>
<organism evidence="13 14">
    <name type="scientific">Cynoglossus semilaevis</name>
    <name type="common">Tongue sole</name>
    <dbReference type="NCBI Taxonomy" id="244447"/>
    <lineage>
        <taxon>Eukaryota</taxon>
        <taxon>Metazoa</taxon>
        <taxon>Chordata</taxon>
        <taxon>Craniata</taxon>
        <taxon>Vertebrata</taxon>
        <taxon>Euteleostomi</taxon>
        <taxon>Actinopterygii</taxon>
        <taxon>Neopterygii</taxon>
        <taxon>Teleostei</taxon>
        <taxon>Neoteleostei</taxon>
        <taxon>Acanthomorphata</taxon>
        <taxon>Carangaria</taxon>
        <taxon>Pleuronectiformes</taxon>
        <taxon>Pleuronectoidei</taxon>
        <taxon>Cynoglossidae</taxon>
        <taxon>Cynoglossinae</taxon>
        <taxon>Cynoglossus</taxon>
    </lineage>
</organism>
<reference evidence="13 14" key="1">
    <citation type="journal article" date="2014" name="Nat. Genet.">
        <title>Whole-genome sequence of a flatfish provides insights into ZW sex chromosome evolution and adaptation to a benthic lifestyle.</title>
        <authorList>
            <person name="Chen S."/>
            <person name="Zhang G."/>
            <person name="Shao C."/>
            <person name="Huang Q."/>
            <person name="Liu G."/>
            <person name="Zhang P."/>
            <person name="Song W."/>
            <person name="An N."/>
            <person name="Chalopin D."/>
            <person name="Volff J.N."/>
            <person name="Hong Y."/>
            <person name="Li Q."/>
            <person name="Sha Z."/>
            <person name="Zhou H."/>
            <person name="Xie M."/>
            <person name="Yu Q."/>
            <person name="Liu Y."/>
            <person name="Xiang H."/>
            <person name="Wang N."/>
            <person name="Wu K."/>
            <person name="Yang C."/>
            <person name="Zhou Q."/>
            <person name="Liao X."/>
            <person name="Yang L."/>
            <person name="Hu Q."/>
            <person name="Zhang J."/>
            <person name="Meng L."/>
            <person name="Jin L."/>
            <person name="Tian Y."/>
            <person name="Lian J."/>
            <person name="Yang J."/>
            <person name="Miao G."/>
            <person name="Liu S."/>
            <person name="Liang Z."/>
            <person name="Yan F."/>
            <person name="Li Y."/>
            <person name="Sun B."/>
            <person name="Zhang H."/>
            <person name="Zhang J."/>
            <person name="Zhu Y."/>
            <person name="Du M."/>
            <person name="Zhao Y."/>
            <person name="Schartl M."/>
            <person name="Tang Q."/>
            <person name="Wang J."/>
        </authorList>
    </citation>
    <scope>NUCLEOTIDE SEQUENCE</scope>
</reference>
<dbReference type="Pfam" id="PF03298">
    <property type="entry name" value="Stanniocalcin"/>
    <property type="match status" value="1"/>
</dbReference>
<keyword evidence="6 10" id="KW-0964">Secreted</keyword>
<feature type="chain" id="PRO_5018305489" description="Stanniocalcin" evidence="12">
    <location>
        <begin position="23"/>
        <end position="258"/>
    </location>
</feature>
<comment type="function">
    <text evidence="9">Has an anti-hypocalcemic action on calcium and phosphate homeostasis.</text>
</comment>
<reference evidence="13" key="3">
    <citation type="submission" date="2025-09" db="UniProtKB">
        <authorList>
            <consortium name="Ensembl"/>
        </authorList>
    </citation>
    <scope>IDENTIFICATION</scope>
</reference>
<dbReference type="GO" id="GO:0006874">
    <property type="term" value="P:intracellular calcium ion homeostasis"/>
    <property type="evidence" value="ECO:0007669"/>
    <property type="project" value="UniProtKB-UniRule"/>
</dbReference>